<sequence>MISCDEISCNRSATVICQKTPIITTHAVLAERDYTNFPISSAENESNSIRKNFILIFLICSIVFIVILVGFIYILYNRYRMRNNNRHHTGRFNNDPVYSHLLTRNELN</sequence>
<evidence type="ECO:0000256" key="4">
    <source>
        <dbReference type="ARBA" id="ARBA00031389"/>
    </source>
</evidence>
<organism evidence="6 7">
    <name type="scientific">Rotaria sordida</name>
    <dbReference type="NCBI Taxonomy" id="392033"/>
    <lineage>
        <taxon>Eukaryota</taxon>
        <taxon>Metazoa</taxon>
        <taxon>Spiralia</taxon>
        <taxon>Gnathifera</taxon>
        <taxon>Rotifera</taxon>
        <taxon>Eurotatoria</taxon>
        <taxon>Bdelloidea</taxon>
        <taxon>Philodinida</taxon>
        <taxon>Philodinidae</taxon>
        <taxon>Rotaria</taxon>
    </lineage>
</organism>
<evidence type="ECO:0000256" key="3">
    <source>
        <dbReference type="ARBA" id="ARBA00023136"/>
    </source>
</evidence>
<evidence type="ECO:0000313" key="7">
    <source>
        <dbReference type="Proteomes" id="UP000663889"/>
    </source>
</evidence>
<dbReference type="EMBL" id="CAJNOU010005752">
    <property type="protein sequence ID" value="CAF1487659.1"/>
    <property type="molecule type" value="Genomic_DNA"/>
</dbReference>
<keyword evidence="3 5" id="KW-0472">Membrane</keyword>
<dbReference type="GO" id="GO:0016020">
    <property type="term" value="C:membrane"/>
    <property type="evidence" value="ECO:0007669"/>
    <property type="project" value="UniProtKB-SubCell"/>
</dbReference>
<accession>A0A815S8P0</accession>
<dbReference type="InterPro" id="IPR036257">
    <property type="entry name" value="Cyt_c_oxidase_su2_TM_sf"/>
</dbReference>
<keyword evidence="2 5" id="KW-0812">Transmembrane</keyword>
<dbReference type="Gene3D" id="1.10.287.90">
    <property type="match status" value="1"/>
</dbReference>
<protein>
    <recommendedName>
        <fullName evidence="4">Cytochrome c oxidase polypeptide II</fullName>
    </recommendedName>
</protein>
<name>A0A815S8P0_9BILA</name>
<comment type="caution">
    <text evidence="6">The sequence shown here is derived from an EMBL/GenBank/DDBJ whole genome shotgun (WGS) entry which is preliminary data.</text>
</comment>
<reference evidence="6" key="1">
    <citation type="submission" date="2021-02" db="EMBL/GenBank/DDBJ databases">
        <authorList>
            <person name="Nowell W R."/>
        </authorList>
    </citation>
    <scope>NUCLEOTIDE SEQUENCE</scope>
</reference>
<gene>
    <name evidence="6" type="ORF">SEV965_LOCUS35416</name>
</gene>
<comment type="subcellular location">
    <subcellularLocation>
        <location evidence="1">Membrane</location>
    </subcellularLocation>
</comment>
<proteinExistence type="predicted"/>
<evidence type="ECO:0000256" key="2">
    <source>
        <dbReference type="ARBA" id="ARBA00022692"/>
    </source>
</evidence>
<dbReference type="AlphaFoldDB" id="A0A815S8P0"/>
<dbReference type="Proteomes" id="UP000663889">
    <property type="component" value="Unassembled WGS sequence"/>
</dbReference>
<keyword evidence="5" id="KW-1133">Transmembrane helix</keyword>
<evidence type="ECO:0000256" key="5">
    <source>
        <dbReference type="SAM" id="Phobius"/>
    </source>
</evidence>
<evidence type="ECO:0000313" key="6">
    <source>
        <dbReference type="EMBL" id="CAF1487659.1"/>
    </source>
</evidence>
<feature type="transmembrane region" description="Helical" evidence="5">
    <location>
        <begin position="53"/>
        <end position="76"/>
    </location>
</feature>
<evidence type="ECO:0000256" key="1">
    <source>
        <dbReference type="ARBA" id="ARBA00004370"/>
    </source>
</evidence>